<dbReference type="SUPFAM" id="SSF53697">
    <property type="entry name" value="SIS domain"/>
    <property type="match status" value="1"/>
</dbReference>
<evidence type="ECO:0000313" key="7">
    <source>
        <dbReference type="Proteomes" id="UP001230220"/>
    </source>
</evidence>
<dbReference type="InterPro" id="IPR001347">
    <property type="entry name" value="SIS_dom"/>
</dbReference>
<keyword evidence="3" id="KW-0804">Transcription</keyword>
<evidence type="ECO:0000259" key="5">
    <source>
        <dbReference type="PROSITE" id="PS51464"/>
    </source>
</evidence>
<evidence type="ECO:0000313" key="6">
    <source>
        <dbReference type="EMBL" id="MDQ0360507.1"/>
    </source>
</evidence>
<dbReference type="Pfam" id="PF01380">
    <property type="entry name" value="SIS"/>
    <property type="match status" value="1"/>
</dbReference>
<evidence type="ECO:0000256" key="3">
    <source>
        <dbReference type="ARBA" id="ARBA00023163"/>
    </source>
</evidence>
<accession>A0ABU0E0U4</accession>
<dbReference type="RefSeq" id="WP_307406466.1">
    <property type="nucleotide sequence ID" value="NZ_JAUSUR010000002.1"/>
</dbReference>
<feature type="domain" description="SIS" evidence="5">
    <location>
        <begin position="112"/>
        <end position="252"/>
    </location>
</feature>
<sequence>MDIIMKIQNEFLNLSQQEKKIADYILRTGDEIKNMNINELSEKTETSNATITRFAKKMGCKTYVDLKFQINQISIPKIEETSRGIADDVFNYYQRVIKNTQNLIDMKKMDELIKMIKSADEIVIVGVSSSGTTASIMATRLMRMGLTASSYADISWMKMRAKLAKKNNLFIAISTTGTTRLVIDTLKMAKENNAKIASITGFTQNPIADLSDLSLHVYSTRFIDNQKFVNSQFSMMYLIDVITTYILEDKEFMSNMSKSRDSIGDI</sequence>
<evidence type="ECO:0000256" key="2">
    <source>
        <dbReference type="ARBA" id="ARBA00023125"/>
    </source>
</evidence>
<protein>
    <submittedName>
        <fullName evidence="6">DNA-binding MurR/RpiR family transcriptional regulator</fullName>
    </submittedName>
</protein>
<organism evidence="6 7">
    <name type="scientific">Breznakia pachnodae</name>
    <dbReference type="NCBI Taxonomy" id="265178"/>
    <lineage>
        <taxon>Bacteria</taxon>
        <taxon>Bacillati</taxon>
        <taxon>Bacillota</taxon>
        <taxon>Erysipelotrichia</taxon>
        <taxon>Erysipelotrichales</taxon>
        <taxon>Erysipelotrichaceae</taxon>
        <taxon>Breznakia</taxon>
    </lineage>
</organism>
<dbReference type="InterPro" id="IPR036388">
    <property type="entry name" value="WH-like_DNA-bd_sf"/>
</dbReference>
<dbReference type="CDD" id="cd05013">
    <property type="entry name" value="SIS_RpiR"/>
    <property type="match status" value="1"/>
</dbReference>
<dbReference type="Proteomes" id="UP001230220">
    <property type="component" value="Unassembled WGS sequence"/>
</dbReference>
<dbReference type="InterPro" id="IPR047640">
    <property type="entry name" value="RpiR-like"/>
</dbReference>
<keyword evidence="7" id="KW-1185">Reference proteome</keyword>
<dbReference type="GO" id="GO:0003677">
    <property type="term" value="F:DNA binding"/>
    <property type="evidence" value="ECO:0007669"/>
    <property type="project" value="UniProtKB-KW"/>
</dbReference>
<gene>
    <name evidence="6" type="ORF">J2S15_001252</name>
</gene>
<dbReference type="InterPro" id="IPR046348">
    <property type="entry name" value="SIS_dom_sf"/>
</dbReference>
<dbReference type="PANTHER" id="PTHR30514:SF21">
    <property type="entry name" value="RPIR-FAMILY TRANSCRIPTIONAL REGULATOR"/>
    <property type="match status" value="1"/>
</dbReference>
<comment type="caution">
    <text evidence="6">The sequence shown here is derived from an EMBL/GenBank/DDBJ whole genome shotgun (WGS) entry which is preliminary data.</text>
</comment>
<proteinExistence type="predicted"/>
<dbReference type="PANTHER" id="PTHR30514">
    <property type="entry name" value="GLUCOKINASE"/>
    <property type="match status" value="1"/>
</dbReference>
<dbReference type="Pfam" id="PF01418">
    <property type="entry name" value="HTH_6"/>
    <property type="match status" value="1"/>
</dbReference>
<name>A0ABU0E0U4_9FIRM</name>
<dbReference type="Gene3D" id="3.40.50.10490">
    <property type="entry name" value="Glucose-6-phosphate isomerase like protein, domain 1"/>
    <property type="match status" value="1"/>
</dbReference>
<keyword evidence="1" id="KW-0805">Transcription regulation</keyword>
<dbReference type="EMBL" id="JAUSUR010000002">
    <property type="protein sequence ID" value="MDQ0360507.1"/>
    <property type="molecule type" value="Genomic_DNA"/>
</dbReference>
<reference evidence="6 7" key="1">
    <citation type="submission" date="2023-07" db="EMBL/GenBank/DDBJ databases">
        <title>Genomic Encyclopedia of Type Strains, Phase IV (KMG-IV): sequencing the most valuable type-strain genomes for metagenomic binning, comparative biology and taxonomic classification.</title>
        <authorList>
            <person name="Goeker M."/>
        </authorList>
    </citation>
    <scope>NUCLEOTIDE SEQUENCE [LARGE SCALE GENOMIC DNA]</scope>
    <source>
        <strain evidence="6 7">DSM 16784</strain>
    </source>
</reference>
<dbReference type="Gene3D" id="1.10.10.10">
    <property type="entry name" value="Winged helix-like DNA-binding domain superfamily/Winged helix DNA-binding domain"/>
    <property type="match status" value="1"/>
</dbReference>
<feature type="domain" description="HTH rpiR-type" evidence="4">
    <location>
        <begin position="1"/>
        <end position="77"/>
    </location>
</feature>
<dbReference type="InterPro" id="IPR009057">
    <property type="entry name" value="Homeodomain-like_sf"/>
</dbReference>
<dbReference type="PROSITE" id="PS51071">
    <property type="entry name" value="HTH_RPIR"/>
    <property type="match status" value="1"/>
</dbReference>
<dbReference type="SUPFAM" id="SSF46689">
    <property type="entry name" value="Homeodomain-like"/>
    <property type="match status" value="1"/>
</dbReference>
<dbReference type="PROSITE" id="PS51464">
    <property type="entry name" value="SIS"/>
    <property type="match status" value="1"/>
</dbReference>
<evidence type="ECO:0000259" key="4">
    <source>
        <dbReference type="PROSITE" id="PS51071"/>
    </source>
</evidence>
<dbReference type="InterPro" id="IPR000281">
    <property type="entry name" value="HTH_RpiR"/>
</dbReference>
<keyword evidence="2 6" id="KW-0238">DNA-binding</keyword>
<dbReference type="InterPro" id="IPR035472">
    <property type="entry name" value="RpiR-like_SIS"/>
</dbReference>
<evidence type="ECO:0000256" key="1">
    <source>
        <dbReference type="ARBA" id="ARBA00023015"/>
    </source>
</evidence>